<dbReference type="Proteomes" id="UP000441102">
    <property type="component" value="Unassembled WGS sequence"/>
</dbReference>
<organism evidence="2 3">
    <name type="scientific">Brucella anthropi</name>
    <name type="common">Ochrobactrum anthropi</name>
    <dbReference type="NCBI Taxonomy" id="529"/>
    <lineage>
        <taxon>Bacteria</taxon>
        <taxon>Pseudomonadati</taxon>
        <taxon>Pseudomonadota</taxon>
        <taxon>Alphaproteobacteria</taxon>
        <taxon>Hyphomicrobiales</taxon>
        <taxon>Brucellaceae</taxon>
        <taxon>Brucella/Ochrobactrum group</taxon>
        <taxon>Brucella</taxon>
    </lineage>
</organism>
<keyword evidence="1" id="KW-0812">Transmembrane</keyword>
<protein>
    <submittedName>
        <fullName evidence="2">Uncharacterized protein</fullName>
    </submittedName>
</protein>
<feature type="transmembrane region" description="Helical" evidence="1">
    <location>
        <begin position="101"/>
        <end position="125"/>
    </location>
</feature>
<proteinExistence type="predicted"/>
<dbReference type="RefSeq" id="WP_151576513.1">
    <property type="nucleotide sequence ID" value="NZ_WBWX01000003.1"/>
</dbReference>
<keyword evidence="1" id="KW-0472">Membrane</keyword>
<sequence>MKFLVKGLGSSDTSQDIVRIHYDNRKGIARHSVIELRGNGLKRNVVVLGHDENPDEIFMDIDTRTHFGVAKDKPYDFEFEVVGFIGKVIYLLKATAPSTFIPAWISVLSLFLGAVGAVLGVVSLCK</sequence>
<reference evidence="2 3" key="1">
    <citation type="submission" date="2019-09" db="EMBL/GenBank/DDBJ databases">
        <title>Taxonomic organization of the family Brucellaceae based on a phylogenomic approach.</title>
        <authorList>
            <person name="Leclercq S."/>
            <person name="Cloeckaert A."/>
            <person name="Zygmunt M.S."/>
        </authorList>
    </citation>
    <scope>NUCLEOTIDE SEQUENCE [LARGE SCALE GENOMIC DNA]</scope>
    <source>
        <strain evidence="2 3">CCUG 34461</strain>
    </source>
</reference>
<evidence type="ECO:0000313" key="3">
    <source>
        <dbReference type="Proteomes" id="UP000441102"/>
    </source>
</evidence>
<dbReference type="AlphaFoldDB" id="A0A6I0DNQ9"/>
<keyword evidence="1" id="KW-1133">Transmembrane helix</keyword>
<comment type="caution">
    <text evidence="2">The sequence shown here is derived from an EMBL/GenBank/DDBJ whole genome shotgun (WGS) entry which is preliminary data.</text>
</comment>
<accession>A0A6I0DNQ9</accession>
<evidence type="ECO:0000313" key="2">
    <source>
        <dbReference type="EMBL" id="KAB2798962.1"/>
    </source>
</evidence>
<evidence type="ECO:0000256" key="1">
    <source>
        <dbReference type="SAM" id="Phobius"/>
    </source>
</evidence>
<name>A0A6I0DNQ9_BRUAN</name>
<gene>
    <name evidence="2" type="ORF">F9L06_10180</name>
</gene>
<dbReference type="EMBL" id="WBWX01000003">
    <property type="protein sequence ID" value="KAB2798962.1"/>
    <property type="molecule type" value="Genomic_DNA"/>
</dbReference>